<protein>
    <recommendedName>
        <fullName evidence="6">Transcription antitermination protein NusB</fullName>
    </recommendedName>
    <alternativeName>
        <fullName evidence="6">Antitermination factor NusB</fullName>
    </alternativeName>
</protein>
<dbReference type="Gene3D" id="1.10.940.10">
    <property type="entry name" value="NusB-like"/>
    <property type="match status" value="1"/>
</dbReference>
<dbReference type="PANTHER" id="PTHR11078:SF3">
    <property type="entry name" value="ANTITERMINATION NUSB DOMAIN-CONTAINING PROTEIN"/>
    <property type="match status" value="1"/>
</dbReference>
<evidence type="ECO:0000256" key="3">
    <source>
        <dbReference type="ARBA" id="ARBA00022884"/>
    </source>
</evidence>
<reference evidence="8 9" key="1">
    <citation type="submission" date="2018-05" db="EMBL/GenBank/DDBJ databases">
        <title>Animal gut microbial communities from fecal samples from Wisconsin, USA.</title>
        <authorList>
            <person name="Neumann A."/>
        </authorList>
    </citation>
    <scope>NUCLEOTIDE SEQUENCE [LARGE SCALE GENOMIC DNA]</scope>
    <source>
        <strain evidence="8 9">UWS4</strain>
    </source>
</reference>
<dbReference type="InterPro" id="IPR006027">
    <property type="entry name" value="NusB_RsmB_TIM44"/>
</dbReference>
<evidence type="ECO:0000313" key="9">
    <source>
        <dbReference type="Proteomes" id="UP000245523"/>
    </source>
</evidence>
<proteinExistence type="inferred from homology"/>
<evidence type="ECO:0000313" key="8">
    <source>
        <dbReference type="EMBL" id="PWL04089.1"/>
    </source>
</evidence>
<dbReference type="NCBIfam" id="TIGR01951">
    <property type="entry name" value="nusB"/>
    <property type="match status" value="1"/>
</dbReference>
<dbReference type="HAMAP" id="MF_00073">
    <property type="entry name" value="NusB"/>
    <property type="match status" value="1"/>
</dbReference>
<organism evidence="8 9">
    <name type="scientific">Hallerella porci</name>
    <dbReference type="NCBI Taxonomy" id="1945871"/>
    <lineage>
        <taxon>Bacteria</taxon>
        <taxon>Pseudomonadati</taxon>
        <taxon>Fibrobacterota</taxon>
        <taxon>Fibrobacteria</taxon>
        <taxon>Fibrobacterales</taxon>
        <taxon>Fibrobacteraceae</taxon>
        <taxon>Hallerella</taxon>
    </lineage>
</organism>
<keyword evidence="2 6" id="KW-0889">Transcription antitermination</keyword>
<evidence type="ECO:0000256" key="2">
    <source>
        <dbReference type="ARBA" id="ARBA00022814"/>
    </source>
</evidence>
<dbReference type="PANTHER" id="PTHR11078">
    <property type="entry name" value="N UTILIZATION SUBSTANCE PROTEIN B-RELATED"/>
    <property type="match status" value="1"/>
</dbReference>
<evidence type="ECO:0000256" key="1">
    <source>
        <dbReference type="ARBA" id="ARBA00005952"/>
    </source>
</evidence>
<dbReference type="InterPro" id="IPR035926">
    <property type="entry name" value="NusB-like_sf"/>
</dbReference>
<keyword evidence="5 6" id="KW-0804">Transcription</keyword>
<dbReference type="Pfam" id="PF01029">
    <property type="entry name" value="NusB"/>
    <property type="match status" value="1"/>
</dbReference>
<evidence type="ECO:0000256" key="4">
    <source>
        <dbReference type="ARBA" id="ARBA00023015"/>
    </source>
</evidence>
<dbReference type="Proteomes" id="UP000245523">
    <property type="component" value="Unassembled WGS sequence"/>
</dbReference>
<comment type="function">
    <text evidence="6">Involved in transcription antitermination. Required for transcription of ribosomal RNA (rRNA) genes. Binds specifically to the boxA antiterminator sequence of the ribosomal RNA (rrn) operons.</text>
</comment>
<accession>A0ABX5LNS6</accession>
<sequence length="153" mass="17488">MISKELRLARVFAMQLLYCVEISGHQMGDCVEIVLNSFREANKKDLKPELKNYGMSLVDLVQEHRAELDQTIQEFSIGWDLNRIAILDRIVLEIALAELQYKPDVPVKVVLTEAVQIAKKYSTDDSFRFVNGILNQFARKKGMILSDKGENSK</sequence>
<gene>
    <name evidence="6" type="primary">nusB</name>
    <name evidence="8" type="ORF">B0H50_101100</name>
</gene>
<comment type="caution">
    <text evidence="8">The sequence shown here is derived from an EMBL/GenBank/DDBJ whole genome shotgun (WGS) entry which is preliminary data.</text>
</comment>
<dbReference type="InterPro" id="IPR011605">
    <property type="entry name" value="NusB_fam"/>
</dbReference>
<evidence type="ECO:0000256" key="5">
    <source>
        <dbReference type="ARBA" id="ARBA00023163"/>
    </source>
</evidence>
<keyword evidence="9" id="KW-1185">Reference proteome</keyword>
<name>A0ABX5LNS6_9BACT</name>
<feature type="domain" description="NusB/RsmB/TIM44" evidence="7">
    <location>
        <begin position="9"/>
        <end position="139"/>
    </location>
</feature>
<dbReference type="EMBL" id="QGHD01000001">
    <property type="protein sequence ID" value="PWL04089.1"/>
    <property type="molecule type" value="Genomic_DNA"/>
</dbReference>
<keyword evidence="3 6" id="KW-0694">RNA-binding</keyword>
<dbReference type="SUPFAM" id="SSF48013">
    <property type="entry name" value="NusB-like"/>
    <property type="match status" value="1"/>
</dbReference>
<dbReference type="RefSeq" id="WP_106197475.1">
    <property type="nucleotide sequence ID" value="NZ_JAXEIU010000013.1"/>
</dbReference>
<evidence type="ECO:0000259" key="7">
    <source>
        <dbReference type="Pfam" id="PF01029"/>
    </source>
</evidence>
<keyword evidence="4 6" id="KW-0805">Transcription regulation</keyword>
<evidence type="ECO:0000256" key="6">
    <source>
        <dbReference type="HAMAP-Rule" id="MF_00073"/>
    </source>
</evidence>
<comment type="similarity">
    <text evidence="1 6">Belongs to the NusB family.</text>
</comment>